<comment type="caution">
    <text evidence="1">The sequence shown here is derived from an EMBL/GenBank/DDBJ whole genome shotgun (WGS) entry which is preliminary data.</text>
</comment>
<evidence type="ECO:0000313" key="2">
    <source>
        <dbReference type="Proteomes" id="UP001530293"/>
    </source>
</evidence>
<protein>
    <submittedName>
        <fullName evidence="1">Uncharacterized protein</fullName>
    </submittedName>
</protein>
<name>A0ABD3N997_9STRA</name>
<gene>
    <name evidence="1" type="ORF">ACHAWU_006059</name>
</gene>
<keyword evidence="2" id="KW-1185">Reference proteome</keyword>
<dbReference type="AlphaFoldDB" id="A0ABD3N997"/>
<sequence length="473" mass="52744">MTLFSIDDVGTTRSYDYSDATLVKASRYTARSPMTSASFADAFFNRYPALSEMKWDNLAIRGGAVVDILMGRHPKDLDLFMFGLNTPEECVNKAREVLNFLLRAEKKSVEEYNKAAKEHAREHGYEDPSVRKMSIKAVRKGCVVTVWAGALKSSIQIVLCNYGSLEEVVRQVDLSVCGASFDGSSVWVTEGGKWSLENMAIRVETEEFFPSSARLKKYFDKGFDIVLPGLDVAKLPTNYHRLGLADAFESPSLTFSYSGITKNKILLNAFHFSINEMPDEDTDNWLGYDEDNGRTTFVNATDNKTVLYANIEKLVSVSSASNPSNNADDSTTVARDFHVFAEADFVTGCLAAWPMLTSRQVENTLEGARHEIFRGPLLNFAKFEQFIKVVDLKDFFKAVTDKAAEEGCGFQKACKELLLVAVEKQKAICNSKLPELTAYYQDKLPPVLTPETLFKSSTIKGGDNFYGKYTKEG</sequence>
<accession>A0ABD3N997</accession>
<evidence type="ECO:0000313" key="1">
    <source>
        <dbReference type="EMBL" id="KAL3772633.1"/>
    </source>
</evidence>
<reference evidence="1 2" key="1">
    <citation type="submission" date="2024-10" db="EMBL/GenBank/DDBJ databases">
        <title>Updated reference genomes for cyclostephanoid diatoms.</title>
        <authorList>
            <person name="Roberts W.R."/>
            <person name="Alverson A.J."/>
        </authorList>
    </citation>
    <scope>NUCLEOTIDE SEQUENCE [LARGE SCALE GENOMIC DNA]</scope>
    <source>
        <strain evidence="1 2">AJA232-27</strain>
    </source>
</reference>
<dbReference type="Proteomes" id="UP001530293">
    <property type="component" value="Unassembled WGS sequence"/>
</dbReference>
<proteinExistence type="predicted"/>
<dbReference type="Pfam" id="PF26128">
    <property type="entry name" value="Gad2"/>
    <property type="match status" value="1"/>
</dbReference>
<organism evidence="1 2">
    <name type="scientific">Discostella pseudostelligera</name>
    <dbReference type="NCBI Taxonomy" id="259834"/>
    <lineage>
        <taxon>Eukaryota</taxon>
        <taxon>Sar</taxon>
        <taxon>Stramenopiles</taxon>
        <taxon>Ochrophyta</taxon>
        <taxon>Bacillariophyta</taxon>
        <taxon>Coscinodiscophyceae</taxon>
        <taxon>Thalassiosirophycidae</taxon>
        <taxon>Stephanodiscales</taxon>
        <taxon>Stephanodiscaceae</taxon>
        <taxon>Discostella</taxon>
    </lineage>
</organism>
<dbReference type="EMBL" id="JALLBG020000007">
    <property type="protein sequence ID" value="KAL3772633.1"/>
    <property type="molecule type" value="Genomic_DNA"/>
</dbReference>